<dbReference type="EMBL" id="CP002505">
    <property type="protein sequence ID" value="ADW75584.1"/>
    <property type="molecule type" value="Genomic_DNA"/>
</dbReference>
<gene>
    <name evidence="1" type="ordered locus">Rahaq_3996</name>
</gene>
<organism evidence="1 2">
    <name type="scientific">Rahnella sp. (strain Y9602)</name>
    <dbReference type="NCBI Taxonomy" id="2703885"/>
    <lineage>
        <taxon>Bacteria</taxon>
        <taxon>Pseudomonadati</taxon>
        <taxon>Pseudomonadota</taxon>
        <taxon>Gammaproteobacteria</taxon>
        <taxon>Enterobacterales</taxon>
        <taxon>Yersiniaceae</taxon>
        <taxon>Rahnella</taxon>
    </lineage>
</organism>
<reference evidence="1 2" key="2">
    <citation type="journal article" date="2012" name="J. Bacteriol.">
        <title>Complete Genome Sequence of Rahnella sp. Strain Y9602, a Gammaproteobacterium Isolate from Metal- and Radionuclide-Contaminated Soil.</title>
        <authorList>
            <person name="Martinez R.J."/>
            <person name="Bruce D."/>
            <person name="Detter C."/>
            <person name="Goodwin L.A."/>
            <person name="Han J."/>
            <person name="Han C.S."/>
            <person name="Held B."/>
            <person name="Land M.L."/>
            <person name="Mikhailova N."/>
            <person name="Nolan M."/>
            <person name="Pennacchio L."/>
            <person name="Pitluck S."/>
            <person name="Tapia R."/>
            <person name="Woyke T."/>
            <person name="Sobecky P.A."/>
        </authorList>
    </citation>
    <scope>NUCLEOTIDE SEQUENCE [LARGE SCALE GENOMIC DNA]</scope>
    <source>
        <strain evidence="1 2">Y9602</strain>
    </source>
</reference>
<dbReference type="HOGENOM" id="CLU_3347676_0_0_6"/>
<proteinExistence type="predicted"/>
<dbReference type="Proteomes" id="UP000007257">
    <property type="component" value="Chromosome"/>
</dbReference>
<protein>
    <submittedName>
        <fullName evidence="1">Uncharacterized protein</fullName>
    </submittedName>
</protein>
<evidence type="ECO:0000313" key="2">
    <source>
        <dbReference type="Proteomes" id="UP000007257"/>
    </source>
</evidence>
<dbReference type="AlphaFoldDB" id="A0A0H3FHA3"/>
<sequence length="37" mass="4183">MAALLKNEKISVSHMQKPLHCFTKDREHFGFSPAVIA</sequence>
<name>A0A0H3FHA3_RAHSY</name>
<accession>A0A0H3FHA3</accession>
<evidence type="ECO:0000313" key="1">
    <source>
        <dbReference type="EMBL" id="ADW75584.1"/>
    </source>
</evidence>
<dbReference type="KEGG" id="rah:Rahaq_3996"/>
<reference evidence="2" key="1">
    <citation type="submission" date="2011-01" db="EMBL/GenBank/DDBJ databases">
        <title>Complete sequence of chromosome of Rahnella sp. Y9602.</title>
        <authorList>
            <consortium name="US DOE Joint Genome Institute"/>
            <person name="Lucas S."/>
            <person name="Copeland A."/>
            <person name="Lapidus A."/>
            <person name="Cheng J.-F."/>
            <person name="Goodwin L."/>
            <person name="Pitluck S."/>
            <person name="Lu M."/>
            <person name="Detter J.C."/>
            <person name="Han C."/>
            <person name="Tapia R."/>
            <person name="Land M."/>
            <person name="Hauser L."/>
            <person name="Kyrpides N."/>
            <person name="Ivanova N."/>
            <person name="Ovchinnikova G."/>
            <person name="Pagani I."/>
            <person name="Sobecky P.A."/>
            <person name="Martinez R.J."/>
            <person name="Woyke T."/>
        </authorList>
    </citation>
    <scope>NUCLEOTIDE SEQUENCE [LARGE SCALE GENOMIC DNA]</scope>
    <source>
        <strain evidence="2">Y9602</strain>
    </source>
</reference>